<dbReference type="EMBL" id="CP025958">
    <property type="protein sequence ID" value="AWM37480.1"/>
    <property type="molecule type" value="Genomic_DNA"/>
</dbReference>
<dbReference type="InterPro" id="IPR029058">
    <property type="entry name" value="AB_hydrolase_fold"/>
</dbReference>
<reference evidence="2 3" key="1">
    <citation type="submission" date="2018-01" db="EMBL/GenBank/DDBJ databases">
        <title>G. obscuriglobus.</title>
        <authorList>
            <person name="Franke J."/>
            <person name="Blomberg W."/>
            <person name="Selmecki A."/>
        </authorList>
    </citation>
    <scope>NUCLEOTIDE SEQUENCE [LARGE SCALE GENOMIC DNA]</scope>
    <source>
        <strain evidence="2 3">DSM 5831</strain>
    </source>
</reference>
<dbReference type="Pfam" id="PF12697">
    <property type="entry name" value="Abhydrolase_6"/>
    <property type="match status" value="1"/>
</dbReference>
<dbReference type="InterPro" id="IPR000073">
    <property type="entry name" value="AB_hydrolase_1"/>
</dbReference>
<name>A0A2Z3H8U4_9BACT</name>
<dbReference type="OrthoDB" id="275181at2"/>
<evidence type="ECO:0000313" key="3">
    <source>
        <dbReference type="Proteomes" id="UP000245802"/>
    </source>
</evidence>
<dbReference type="Gene3D" id="3.40.50.1820">
    <property type="entry name" value="alpha/beta hydrolase"/>
    <property type="match status" value="1"/>
</dbReference>
<dbReference type="SUPFAM" id="SSF53474">
    <property type="entry name" value="alpha/beta-Hydrolases"/>
    <property type="match status" value="1"/>
</dbReference>
<gene>
    <name evidence="2" type="ORF">C1280_10940</name>
</gene>
<sequence length="379" mass="40585">MIPGRCCCGANGTIFTSRSIIQSGSTPITRPPALIHPLHIGARGRTTARNAQEGSAGAINKNCGSGVAARTDTTSANQLTRREHPQMAPTILFLALATAAPATELQTELWQVTPGAAAKRWAAPAQPVTNTRAVVLIPGLHFHPLRPVKAVKPELRHWQHPKSELVKALSKDFDVFAFAYSQTVSLDDVAQSPGLRTFVAELRKAGYTEIVLVGHSAGGIIGRQFADQNPDAGVTKVIAVASPFAGAELATLNVGYPKAQAPFVKSLTPEARKAAVGANTFNKEIEFACVVCKVKRLESDGVVNLRSQWPEELQKLGVPAVLATVSHTEAMDEAESTKTIHALATGKLARWSDEEVTNARKVLFGETVTRNSFLRRQAK</sequence>
<evidence type="ECO:0000313" key="2">
    <source>
        <dbReference type="EMBL" id="AWM37480.1"/>
    </source>
</evidence>
<proteinExistence type="predicted"/>
<organism evidence="2 3">
    <name type="scientific">Gemmata obscuriglobus</name>
    <dbReference type="NCBI Taxonomy" id="114"/>
    <lineage>
        <taxon>Bacteria</taxon>
        <taxon>Pseudomonadati</taxon>
        <taxon>Planctomycetota</taxon>
        <taxon>Planctomycetia</taxon>
        <taxon>Gemmatales</taxon>
        <taxon>Gemmataceae</taxon>
        <taxon>Gemmata</taxon>
    </lineage>
</organism>
<dbReference type="Proteomes" id="UP000245802">
    <property type="component" value="Chromosome"/>
</dbReference>
<accession>A0A2Z3H8U4</accession>
<feature type="domain" description="AB hydrolase-1" evidence="1">
    <location>
        <begin position="134"/>
        <end position="273"/>
    </location>
</feature>
<keyword evidence="3" id="KW-1185">Reference proteome</keyword>
<protein>
    <submittedName>
        <fullName evidence="2">Alpha/beta hydrolase</fullName>
    </submittedName>
</protein>
<keyword evidence="2" id="KW-0378">Hydrolase</keyword>
<evidence type="ECO:0000259" key="1">
    <source>
        <dbReference type="Pfam" id="PF12697"/>
    </source>
</evidence>
<dbReference type="AlphaFoldDB" id="A0A2Z3H8U4"/>
<dbReference type="GO" id="GO:0016787">
    <property type="term" value="F:hydrolase activity"/>
    <property type="evidence" value="ECO:0007669"/>
    <property type="project" value="UniProtKB-KW"/>
</dbReference>
<dbReference type="KEGG" id="gog:C1280_10940"/>